<organism evidence="2 3">
    <name type="scientific">Streptomyces cellostaticus</name>
    <dbReference type="NCBI Taxonomy" id="67285"/>
    <lineage>
        <taxon>Bacteria</taxon>
        <taxon>Bacillati</taxon>
        <taxon>Actinomycetota</taxon>
        <taxon>Actinomycetes</taxon>
        <taxon>Kitasatosporales</taxon>
        <taxon>Streptomycetaceae</taxon>
        <taxon>Streptomyces</taxon>
    </lineage>
</organism>
<evidence type="ECO:0000256" key="1">
    <source>
        <dbReference type="SAM" id="SignalP"/>
    </source>
</evidence>
<reference evidence="2 3" key="1">
    <citation type="submission" date="2015-10" db="EMBL/GenBank/DDBJ databases">
        <title>Draft genome sequence of Streptomyces cellostaticus DSM 40189, type strain for the species Streptomyces cellostaticus.</title>
        <authorList>
            <person name="Ruckert C."/>
            <person name="Winkler A."/>
            <person name="Kalinowski J."/>
            <person name="Kampfer P."/>
            <person name="Glaeser S."/>
        </authorList>
    </citation>
    <scope>NUCLEOTIDE SEQUENCE [LARGE SCALE GENOMIC DNA]</scope>
    <source>
        <strain evidence="2 3">DSM 40189</strain>
    </source>
</reference>
<dbReference type="RefSeq" id="WP_067006966.1">
    <property type="nucleotide sequence ID" value="NZ_BNDU01000006.1"/>
</dbReference>
<dbReference type="AlphaFoldDB" id="A0A101NF73"/>
<feature type="chain" id="PRO_5007101461" description="Chaplin domain-containing protein" evidence="1">
    <location>
        <begin position="24"/>
        <end position="78"/>
    </location>
</feature>
<protein>
    <recommendedName>
        <fullName evidence="4">Chaplin domain-containing protein</fullName>
    </recommendedName>
</protein>
<evidence type="ECO:0000313" key="2">
    <source>
        <dbReference type="EMBL" id="KUM92051.1"/>
    </source>
</evidence>
<accession>A0A101NF73</accession>
<evidence type="ECO:0008006" key="4">
    <source>
        <dbReference type="Google" id="ProtNLM"/>
    </source>
</evidence>
<name>A0A101NF73_9ACTN</name>
<evidence type="ECO:0000313" key="3">
    <source>
        <dbReference type="Proteomes" id="UP000054241"/>
    </source>
</evidence>
<keyword evidence="3" id="KW-1185">Reference proteome</keyword>
<dbReference type="Proteomes" id="UP000054241">
    <property type="component" value="Unassembled WGS sequence"/>
</dbReference>
<dbReference type="EMBL" id="LMWL01000066">
    <property type="protein sequence ID" value="KUM92051.1"/>
    <property type="molecule type" value="Genomic_DNA"/>
</dbReference>
<proteinExistence type="predicted"/>
<feature type="signal peptide" evidence="1">
    <location>
        <begin position="1"/>
        <end position="23"/>
    </location>
</feature>
<dbReference type="STRING" id="67285.AQI88_34265"/>
<dbReference type="OrthoDB" id="4329675at2"/>
<gene>
    <name evidence="2" type="ORF">AQI88_34265</name>
</gene>
<sequence length="78" mass="7770">MRKIIITAALALATAAMAAPANADNANWGGGVTGGNNWTFSPAPACLSGAIGVPILSGYLPVPTNKCGNGNVIDHFGF</sequence>
<keyword evidence="1" id="KW-0732">Signal</keyword>
<comment type="caution">
    <text evidence="2">The sequence shown here is derived from an EMBL/GenBank/DDBJ whole genome shotgun (WGS) entry which is preliminary data.</text>
</comment>